<feature type="transmembrane region" description="Helical" evidence="2">
    <location>
        <begin position="18"/>
        <end position="37"/>
    </location>
</feature>
<gene>
    <name evidence="3" type="ORF">ACFPYI_18865</name>
</gene>
<feature type="transmembrane region" description="Helical" evidence="2">
    <location>
        <begin position="255"/>
        <end position="272"/>
    </location>
</feature>
<keyword evidence="2" id="KW-0472">Membrane</keyword>
<feature type="transmembrane region" description="Helical" evidence="2">
    <location>
        <begin position="229"/>
        <end position="249"/>
    </location>
</feature>
<evidence type="ECO:0000313" key="4">
    <source>
        <dbReference type="Proteomes" id="UP001596099"/>
    </source>
</evidence>
<feature type="transmembrane region" description="Helical" evidence="2">
    <location>
        <begin position="393"/>
        <end position="411"/>
    </location>
</feature>
<feature type="transmembrane region" description="Helical" evidence="2">
    <location>
        <begin position="165"/>
        <end position="189"/>
    </location>
</feature>
<keyword evidence="2" id="KW-1133">Transmembrane helix</keyword>
<feature type="transmembrane region" description="Helical" evidence="2">
    <location>
        <begin position="284"/>
        <end position="306"/>
    </location>
</feature>
<feature type="transmembrane region" description="Helical" evidence="2">
    <location>
        <begin position="341"/>
        <end position="361"/>
    </location>
</feature>
<dbReference type="RefSeq" id="WP_247417896.1">
    <property type="nucleotide sequence ID" value="NZ_JALLGW010000001.1"/>
</dbReference>
<keyword evidence="2" id="KW-0812">Transmembrane</keyword>
<dbReference type="InterPro" id="IPR014509">
    <property type="entry name" value="YjdF-like"/>
</dbReference>
<sequence>MSSSRFGGAITTPTRNAALGWSIVAMLAVLMITQVAIESYRWGFFLGLALALIVLPAVALRDISAMPPWELLVLVAIPAVDAILLGETVLSPVTVYLGVAAVALIVAVDVRTYTQVQMNRSFTVALVVIATLATGATWNVALWIADGVLGTSYLLGGRTQDAANHVMMIDFLYAASAGLLAGILFTVYLRRRSFEATSHAEAPGGEAGERPEPTPSLTRGRFNLSERRVTQITVTMQVILGVLLLYGLVVRDVPTITNASIALLVTFLPAALEHNYRLPMEPELVIWLTTAAFLHTLGSAGLYDLIGQWDSLTHSLSASIVAATGYTLVRTIDLHSADVYLPSRTMFAFILLFILAVGVVWELVEFALDLAADRYGFDAALAQHGVSDTVTDLLFNLAGAIIAATLGATYLTNVSHQIAERFGN</sequence>
<dbReference type="EMBL" id="JBHSQH010000001">
    <property type="protein sequence ID" value="MFC5973396.1"/>
    <property type="molecule type" value="Genomic_DNA"/>
</dbReference>
<name>A0ABD5RSK2_9EURY</name>
<keyword evidence="4" id="KW-1185">Reference proteome</keyword>
<reference evidence="3 4" key="1">
    <citation type="journal article" date="2019" name="Int. J. Syst. Evol. Microbiol.">
        <title>The Global Catalogue of Microorganisms (GCM) 10K type strain sequencing project: providing services to taxonomists for standard genome sequencing and annotation.</title>
        <authorList>
            <consortium name="The Broad Institute Genomics Platform"/>
            <consortium name="The Broad Institute Genome Sequencing Center for Infectious Disease"/>
            <person name="Wu L."/>
            <person name="Ma J."/>
        </authorList>
    </citation>
    <scope>NUCLEOTIDE SEQUENCE [LARGE SCALE GENOMIC DNA]</scope>
    <source>
        <strain evidence="3 4">CGMCC 1.12543</strain>
    </source>
</reference>
<evidence type="ECO:0000313" key="3">
    <source>
        <dbReference type="EMBL" id="MFC5973396.1"/>
    </source>
</evidence>
<feature type="transmembrane region" description="Helical" evidence="2">
    <location>
        <begin position="122"/>
        <end position="145"/>
    </location>
</feature>
<evidence type="ECO:0008006" key="5">
    <source>
        <dbReference type="Google" id="ProtNLM"/>
    </source>
</evidence>
<comment type="caution">
    <text evidence="3">The sequence shown here is derived from an EMBL/GenBank/DDBJ whole genome shotgun (WGS) entry which is preliminary data.</text>
</comment>
<evidence type="ECO:0000256" key="1">
    <source>
        <dbReference type="SAM" id="MobiDB-lite"/>
    </source>
</evidence>
<feature type="transmembrane region" description="Helical" evidence="2">
    <location>
        <begin position="43"/>
        <end position="60"/>
    </location>
</feature>
<dbReference type="Pfam" id="PF09997">
    <property type="entry name" value="DUF2238"/>
    <property type="match status" value="1"/>
</dbReference>
<organism evidence="3 4">
    <name type="scientific">Halomarina salina</name>
    <dbReference type="NCBI Taxonomy" id="1872699"/>
    <lineage>
        <taxon>Archaea</taxon>
        <taxon>Methanobacteriati</taxon>
        <taxon>Methanobacteriota</taxon>
        <taxon>Stenosarchaea group</taxon>
        <taxon>Halobacteria</taxon>
        <taxon>Halobacteriales</taxon>
        <taxon>Natronomonadaceae</taxon>
        <taxon>Halomarina</taxon>
    </lineage>
</organism>
<feature type="region of interest" description="Disordered" evidence="1">
    <location>
        <begin position="199"/>
        <end position="219"/>
    </location>
</feature>
<feature type="transmembrane region" description="Helical" evidence="2">
    <location>
        <begin position="93"/>
        <end position="110"/>
    </location>
</feature>
<proteinExistence type="predicted"/>
<evidence type="ECO:0000256" key="2">
    <source>
        <dbReference type="SAM" id="Phobius"/>
    </source>
</evidence>
<dbReference type="Proteomes" id="UP001596099">
    <property type="component" value="Unassembled WGS sequence"/>
</dbReference>
<protein>
    <recommendedName>
        <fullName evidence="5">DUF2238 domain-containing protein</fullName>
    </recommendedName>
</protein>
<dbReference type="AlphaFoldDB" id="A0ABD5RSK2"/>
<accession>A0ABD5RSK2</accession>